<name>A0A848M6N2_PAELE</name>
<comment type="caution">
    <text evidence="2">The sequence shown here is derived from an EMBL/GenBank/DDBJ whole genome shotgun (WGS) entry which is preliminary data.</text>
</comment>
<keyword evidence="1" id="KW-0812">Transmembrane</keyword>
<evidence type="ECO:0000313" key="2">
    <source>
        <dbReference type="EMBL" id="NMO95503.1"/>
    </source>
</evidence>
<dbReference type="EMBL" id="JABBPN010000004">
    <property type="protein sequence ID" value="NMO95503.1"/>
    <property type="molecule type" value="Genomic_DNA"/>
</dbReference>
<organism evidence="2 3">
    <name type="scientific">Paenibacillus lemnae</name>
    <dbReference type="NCBI Taxonomy" id="1330551"/>
    <lineage>
        <taxon>Bacteria</taxon>
        <taxon>Bacillati</taxon>
        <taxon>Bacillota</taxon>
        <taxon>Bacilli</taxon>
        <taxon>Bacillales</taxon>
        <taxon>Paenibacillaceae</taxon>
        <taxon>Paenibacillus</taxon>
    </lineage>
</organism>
<protein>
    <recommendedName>
        <fullName evidence="4">YtpI-like protein</fullName>
    </recommendedName>
</protein>
<reference evidence="2 3" key="1">
    <citation type="submission" date="2020-04" db="EMBL/GenBank/DDBJ databases">
        <title>Paenibacillus algicola sp. nov., a novel marine bacterium producing alginate lyase.</title>
        <authorList>
            <person name="Huang H."/>
        </authorList>
    </citation>
    <scope>NUCLEOTIDE SEQUENCE [LARGE SCALE GENOMIC DNA]</scope>
    <source>
        <strain evidence="2 3">L7-75</strain>
    </source>
</reference>
<keyword evidence="1" id="KW-1133">Transmembrane helix</keyword>
<keyword evidence="3" id="KW-1185">Reference proteome</keyword>
<dbReference type="AlphaFoldDB" id="A0A848M6N2"/>
<accession>A0A848M6N2</accession>
<gene>
    <name evidence="2" type="ORF">HII30_06850</name>
</gene>
<dbReference type="RefSeq" id="WP_169504278.1">
    <property type="nucleotide sequence ID" value="NZ_JABBPN010000004.1"/>
</dbReference>
<dbReference type="Pfam" id="PF14007">
    <property type="entry name" value="YtpI"/>
    <property type="match status" value="1"/>
</dbReference>
<feature type="transmembrane region" description="Helical" evidence="1">
    <location>
        <begin position="68"/>
        <end position="87"/>
    </location>
</feature>
<evidence type="ECO:0000256" key="1">
    <source>
        <dbReference type="SAM" id="Phobius"/>
    </source>
</evidence>
<proteinExistence type="predicted"/>
<keyword evidence="1" id="KW-0472">Membrane</keyword>
<evidence type="ECO:0000313" key="3">
    <source>
        <dbReference type="Proteomes" id="UP000565468"/>
    </source>
</evidence>
<dbReference type="InterPro" id="IPR025618">
    <property type="entry name" value="YtpI"/>
</dbReference>
<dbReference type="Proteomes" id="UP000565468">
    <property type="component" value="Unassembled WGS sequence"/>
</dbReference>
<feature type="transmembrane region" description="Helical" evidence="1">
    <location>
        <begin position="6"/>
        <end position="25"/>
    </location>
</feature>
<feature type="transmembrane region" description="Helical" evidence="1">
    <location>
        <begin position="45"/>
        <end position="62"/>
    </location>
</feature>
<sequence length="101" mass="11299">MIDMLKYVLIALLAISTLAAARNSIYARRKKDPLDRGMHRASTNIWMGVMLVVLSVLAMFMFSGSTLAVIVEAIFMVLGAFNIFAGIRSRSYLNRQQKINT</sequence>
<evidence type="ECO:0008006" key="4">
    <source>
        <dbReference type="Google" id="ProtNLM"/>
    </source>
</evidence>